<reference evidence="2" key="1">
    <citation type="submission" date="2021-01" db="EMBL/GenBank/DDBJ databases">
        <title>Fulvivirga kasyanovii gen. nov., sp nov., a novel member of the phylum Bacteroidetes isolated from seawater in a mussel farm.</title>
        <authorList>
            <person name="Zhao L.-H."/>
            <person name="Wang Z.-J."/>
        </authorList>
    </citation>
    <scope>NUCLEOTIDE SEQUENCE</scope>
    <source>
        <strain evidence="2">2943</strain>
    </source>
</reference>
<dbReference type="EMBL" id="JAESIY010000008">
    <property type="protein sequence ID" value="MBL3657631.1"/>
    <property type="molecule type" value="Genomic_DNA"/>
</dbReference>
<evidence type="ECO:0000256" key="1">
    <source>
        <dbReference type="SAM" id="SignalP"/>
    </source>
</evidence>
<feature type="signal peptide" evidence="1">
    <location>
        <begin position="1"/>
        <end position="18"/>
    </location>
</feature>
<keyword evidence="1" id="KW-0732">Signal</keyword>
<keyword evidence="3" id="KW-1185">Reference proteome</keyword>
<proteinExistence type="predicted"/>
<protein>
    <recommendedName>
        <fullName evidence="4">Outer membrane protein beta-barrel domain-containing protein</fullName>
    </recommendedName>
</protein>
<organism evidence="2 3">
    <name type="scientific">Fulvivirga sediminis</name>
    <dbReference type="NCBI Taxonomy" id="2803949"/>
    <lineage>
        <taxon>Bacteria</taxon>
        <taxon>Pseudomonadati</taxon>
        <taxon>Bacteroidota</taxon>
        <taxon>Cytophagia</taxon>
        <taxon>Cytophagales</taxon>
        <taxon>Fulvivirgaceae</taxon>
        <taxon>Fulvivirga</taxon>
    </lineage>
</organism>
<evidence type="ECO:0000313" key="2">
    <source>
        <dbReference type="EMBL" id="MBL3657631.1"/>
    </source>
</evidence>
<evidence type="ECO:0008006" key="4">
    <source>
        <dbReference type="Google" id="ProtNLM"/>
    </source>
</evidence>
<evidence type="ECO:0000313" key="3">
    <source>
        <dbReference type="Proteomes" id="UP000659388"/>
    </source>
</evidence>
<comment type="caution">
    <text evidence="2">The sequence shown here is derived from an EMBL/GenBank/DDBJ whole genome shotgun (WGS) entry which is preliminary data.</text>
</comment>
<dbReference type="RefSeq" id="WP_202245413.1">
    <property type="nucleotide sequence ID" value="NZ_JAESIY010000008.1"/>
</dbReference>
<gene>
    <name evidence="2" type="ORF">JL102_15890</name>
</gene>
<sequence>MKKIIPIFLMLLSVSVWAQDASTEEGKDTIQFRPIAGEKTLELQFAPFGDDPISINGIKMRWFKSERKAFRLTANLGFVTSKDITQQEDDDLGLKELASRNSNLDISLKPGFEKHLKGTEKLSPYFGGEVDLMYRRTKMKGEFQEGESVYYNEIINEGGFFRVGLNAIAGFDFYVAKKLYLGAEVGYGVSFRKDLSVKLKSNYEDFEEPEPAKDGFSFAAGAFTEAQIRLGYTF</sequence>
<dbReference type="Proteomes" id="UP000659388">
    <property type="component" value="Unassembled WGS sequence"/>
</dbReference>
<accession>A0A937F9D0</accession>
<dbReference type="AlphaFoldDB" id="A0A937F9D0"/>
<name>A0A937F9D0_9BACT</name>
<feature type="chain" id="PRO_5038105340" description="Outer membrane protein beta-barrel domain-containing protein" evidence="1">
    <location>
        <begin position="19"/>
        <end position="234"/>
    </location>
</feature>